<organism evidence="2 3">
    <name type="scientific">Fomitopsis schrenkii</name>
    <name type="common">Brown rot fungus</name>
    <dbReference type="NCBI Taxonomy" id="2126942"/>
    <lineage>
        <taxon>Eukaryota</taxon>
        <taxon>Fungi</taxon>
        <taxon>Dikarya</taxon>
        <taxon>Basidiomycota</taxon>
        <taxon>Agaricomycotina</taxon>
        <taxon>Agaricomycetes</taxon>
        <taxon>Polyporales</taxon>
        <taxon>Fomitopsis</taxon>
    </lineage>
</organism>
<dbReference type="Proteomes" id="UP000015241">
    <property type="component" value="Unassembled WGS sequence"/>
</dbReference>
<dbReference type="OrthoDB" id="5568181at2759"/>
<sequence>MSLPSSQLSFDSSSLPIAQLESLKFKANQMVESIQQLQRTLDLGPYVPAWPDILSKYTVLLSQSHNLSNSLLGSVYAASSGSATSGNPYEKLALHPSAPMTDSQLDNELIPLLRNQQTTDVLKLGNDIVRHLAEHMETKGSLGVMNQNGRTPGQFQGRRTEYEDVMQECEQIQVEHDERVDRAVRAVAMLREKYDWKARVEVDQEEPEEIEWEARGVVNSSATQPERMSEDGESAGTPTGGQSNDSDEEEELEEVLGNGGDHTPDGGTPGGGEPATPTAHQ</sequence>
<dbReference type="AlphaFoldDB" id="S8F5Z8"/>
<keyword evidence="3" id="KW-1185">Reference proteome</keyword>
<proteinExistence type="predicted"/>
<evidence type="ECO:0000256" key="1">
    <source>
        <dbReference type="SAM" id="MobiDB-lite"/>
    </source>
</evidence>
<protein>
    <recommendedName>
        <fullName evidence="4">Mediator of RNA polymerase II transcription subunit 8</fullName>
    </recommendedName>
</protein>
<gene>
    <name evidence="2" type="ORF">FOMPIDRAFT_1033418</name>
</gene>
<dbReference type="HOGENOM" id="CLU_057548_0_0_1"/>
<reference evidence="2 3" key="1">
    <citation type="journal article" date="2012" name="Science">
        <title>The Paleozoic origin of enzymatic lignin decomposition reconstructed from 31 fungal genomes.</title>
        <authorList>
            <person name="Floudas D."/>
            <person name="Binder M."/>
            <person name="Riley R."/>
            <person name="Barry K."/>
            <person name="Blanchette R.A."/>
            <person name="Henrissat B."/>
            <person name="Martinez A.T."/>
            <person name="Otillar R."/>
            <person name="Spatafora J.W."/>
            <person name="Yadav J.S."/>
            <person name="Aerts A."/>
            <person name="Benoit I."/>
            <person name="Boyd A."/>
            <person name="Carlson A."/>
            <person name="Copeland A."/>
            <person name="Coutinho P.M."/>
            <person name="de Vries R.P."/>
            <person name="Ferreira P."/>
            <person name="Findley K."/>
            <person name="Foster B."/>
            <person name="Gaskell J."/>
            <person name="Glotzer D."/>
            <person name="Gorecki P."/>
            <person name="Heitman J."/>
            <person name="Hesse C."/>
            <person name="Hori C."/>
            <person name="Igarashi K."/>
            <person name="Jurgens J.A."/>
            <person name="Kallen N."/>
            <person name="Kersten P."/>
            <person name="Kohler A."/>
            <person name="Kuees U."/>
            <person name="Kumar T.K.A."/>
            <person name="Kuo A."/>
            <person name="LaButti K."/>
            <person name="Larrondo L.F."/>
            <person name="Lindquist E."/>
            <person name="Ling A."/>
            <person name="Lombard V."/>
            <person name="Lucas S."/>
            <person name="Lundell T."/>
            <person name="Martin R."/>
            <person name="McLaughlin D.J."/>
            <person name="Morgenstern I."/>
            <person name="Morin E."/>
            <person name="Murat C."/>
            <person name="Nagy L.G."/>
            <person name="Nolan M."/>
            <person name="Ohm R.A."/>
            <person name="Patyshakuliyeva A."/>
            <person name="Rokas A."/>
            <person name="Ruiz-Duenas F.J."/>
            <person name="Sabat G."/>
            <person name="Salamov A."/>
            <person name="Samejima M."/>
            <person name="Schmutz J."/>
            <person name="Slot J.C."/>
            <person name="St John F."/>
            <person name="Stenlid J."/>
            <person name="Sun H."/>
            <person name="Sun S."/>
            <person name="Syed K."/>
            <person name="Tsang A."/>
            <person name="Wiebenga A."/>
            <person name="Young D."/>
            <person name="Pisabarro A."/>
            <person name="Eastwood D.C."/>
            <person name="Martin F."/>
            <person name="Cullen D."/>
            <person name="Grigoriev I.V."/>
            <person name="Hibbett D.S."/>
        </authorList>
    </citation>
    <scope>NUCLEOTIDE SEQUENCE</scope>
    <source>
        <strain evidence="3">FP-58527</strain>
    </source>
</reference>
<evidence type="ECO:0000313" key="3">
    <source>
        <dbReference type="Proteomes" id="UP000015241"/>
    </source>
</evidence>
<dbReference type="eggNOG" id="ENOG502SNPY">
    <property type="taxonomic scope" value="Eukaryota"/>
</dbReference>
<name>S8F5Z8_FOMSC</name>
<feature type="region of interest" description="Disordered" evidence="1">
    <location>
        <begin position="203"/>
        <end position="281"/>
    </location>
</feature>
<evidence type="ECO:0000313" key="2">
    <source>
        <dbReference type="EMBL" id="EPS94319.1"/>
    </source>
</evidence>
<dbReference type="InParanoid" id="S8F5Z8"/>
<dbReference type="EMBL" id="KE504237">
    <property type="protein sequence ID" value="EPS94319.1"/>
    <property type="molecule type" value="Genomic_DNA"/>
</dbReference>
<accession>S8F5Z8</accession>
<feature type="compositionally biased region" description="Acidic residues" evidence="1">
    <location>
        <begin position="245"/>
        <end position="254"/>
    </location>
</feature>
<dbReference type="Gene3D" id="1.20.58.1710">
    <property type="match status" value="1"/>
</dbReference>
<evidence type="ECO:0008006" key="4">
    <source>
        <dbReference type="Google" id="ProtNLM"/>
    </source>
</evidence>